<reference evidence="4 5" key="1">
    <citation type="submission" date="2018-08" db="EMBL/GenBank/DDBJ databases">
        <title>A genome reference for cultivated species of the human gut microbiota.</title>
        <authorList>
            <person name="Zou Y."/>
            <person name="Xue W."/>
            <person name="Luo G."/>
        </authorList>
    </citation>
    <scope>NUCLEOTIDE SEQUENCE [LARGE SCALE GENOMIC DNA]</scope>
    <source>
        <strain evidence="2 4">AF14-49</strain>
        <strain evidence="3 5">AF34-33</strain>
    </source>
</reference>
<dbReference type="EMBL" id="QRZA01000017">
    <property type="protein sequence ID" value="RGV32843.1"/>
    <property type="molecule type" value="Genomic_DNA"/>
</dbReference>
<proteinExistence type="predicted"/>
<keyword evidence="1" id="KW-0812">Transmembrane</keyword>
<gene>
    <name evidence="2" type="ORF">DWW18_12880</name>
    <name evidence="3" type="ORF">DWZ68_12305</name>
</gene>
<evidence type="ECO:0000313" key="2">
    <source>
        <dbReference type="EMBL" id="RGV32843.1"/>
    </source>
</evidence>
<dbReference type="AlphaFoldDB" id="A0A415QG39"/>
<organism evidence="3 5">
    <name type="scientific">Butyricimonas virosa</name>
    <dbReference type="NCBI Taxonomy" id="544645"/>
    <lineage>
        <taxon>Bacteria</taxon>
        <taxon>Pseudomonadati</taxon>
        <taxon>Bacteroidota</taxon>
        <taxon>Bacteroidia</taxon>
        <taxon>Bacteroidales</taxon>
        <taxon>Odoribacteraceae</taxon>
        <taxon>Butyricimonas</taxon>
    </lineage>
</organism>
<evidence type="ECO:0000313" key="5">
    <source>
        <dbReference type="Proteomes" id="UP000286038"/>
    </source>
</evidence>
<name>A0A415QG39_9BACT</name>
<protein>
    <submittedName>
        <fullName evidence="3">DUF4857 domain-containing protein</fullName>
    </submittedName>
</protein>
<sequence>MIPKMIRLALVLLAVLVMALEFPKIYKKTFEQRERRTQLVFSEILNDFVTLKYEYDTVQLREIQIGRDRAGNTYDTKALMDIFPMRNCRQLMYENRFPDTIRGQHVTLQMIQDAARFPLFLGAGPGRKSLLWMFESHTDQIKMELPEDMFRLTDEGIEFIETDINRVKGVNKEKSERFTQAMKNEGIQFPIKNIYGLPSTSKSKDDGYFMVDNKDDFFHLKMYDGEPQCHKIPLPVGMQVNGMNCLVDDVNYGYVYDQNYNIYLMRIKDYSFFQLPIYDYKDYGSLITMSEDLFFYTYQLYGLDRVKIYVVDKEHNLLASETLVYPLYENSKVGQRENYVFPFKARFTRDGAKKLKVEAYDMQRFICLNIALTLLLLCIKLYHRRSMRNLFNYLDLVVTLACGIYGFIAVLIFPNRK</sequence>
<dbReference type="EMBL" id="QRPV01000016">
    <property type="protein sequence ID" value="RHM41893.1"/>
    <property type="molecule type" value="Genomic_DNA"/>
</dbReference>
<evidence type="ECO:0000313" key="3">
    <source>
        <dbReference type="EMBL" id="RHM41893.1"/>
    </source>
</evidence>
<evidence type="ECO:0000256" key="1">
    <source>
        <dbReference type="SAM" id="Phobius"/>
    </source>
</evidence>
<keyword evidence="1" id="KW-0472">Membrane</keyword>
<dbReference type="Pfam" id="PF16149">
    <property type="entry name" value="DUF4857"/>
    <property type="match status" value="1"/>
</dbReference>
<keyword evidence="1" id="KW-1133">Transmembrane helix</keyword>
<comment type="caution">
    <text evidence="3">The sequence shown here is derived from an EMBL/GenBank/DDBJ whole genome shotgun (WGS) entry which is preliminary data.</text>
</comment>
<feature type="transmembrane region" description="Helical" evidence="1">
    <location>
        <begin position="394"/>
        <end position="413"/>
    </location>
</feature>
<dbReference type="Proteomes" id="UP000283589">
    <property type="component" value="Unassembled WGS sequence"/>
</dbReference>
<evidence type="ECO:0000313" key="4">
    <source>
        <dbReference type="Proteomes" id="UP000283589"/>
    </source>
</evidence>
<dbReference type="InterPro" id="IPR032333">
    <property type="entry name" value="DUF4857"/>
</dbReference>
<feature type="transmembrane region" description="Helical" evidence="1">
    <location>
        <begin position="362"/>
        <end position="382"/>
    </location>
</feature>
<dbReference type="Proteomes" id="UP000286038">
    <property type="component" value="Unassembled WGS sequence"/>
</dbReference>
<accession>A0A415QG39</accession>